<evidence type="ECO:0000256" key="5">
    <source>
        <dbReference type="SAM" id="MobiDB-lite"/>
    </source>
</evidence>
<dbReference type="PROSITE" id="PS51206">
    <property type="entry name" value="SF3_HELICASE_1"/>
    <property type="match status" value="1"/>
</dbReference>
<dbReference type="GO" id="GO:0019079">
    <property type="term" value="P:viral genome replication"/>
    <property type="evidence" value="ECO:0007669"/>
    <property type="project" value="InterPro"/>
</dbReference>
<feature type="compositionally biased region" description="Basic and acidic residues" evidence="5">
    <location>
        <begin position="542"/>
        <end position="563"/>
    </location>
</feature>
<dbReference type="EMBL" id="MW046628">
    <property type="protein sequence ID" value="QVW56852.1"/>
    <property type="molecule type" value="Genomic_DNA"/>
</dbReference>
<evidence type="ECO:0000256" key="1">
    <source>
        <dbReference type="ARBA" id="ARBA00004340"/>
    </source>
</evidence>
<protein>
    <submittedName>
        <fullName evidence="7">Nonstructural protein</fullName>
    </submittedName>
</protein>
<keyword evidence="4" id="KW-0067">ATP-binding</keyword>
<feature type="region of interest" description="Disordered" evidence="5">
    <location>
        <begin position="482"/>
        <end position="565"/>
    </location>
</feature>
<dbReference type="InterPro" id="IPR001257">
    <property type="entry name" value="Parvovirus_NS1_helicase"/>
</dbReference>
<comment type="subcellular location">
    <subcellularLocation>
        <location evidence="1">Host cell</location>
    </subcellularLocation>
</comment>
<accession>A0A8E7G2L8</accession>
<feature type="domain" description="SF3 helicase" evidence="6">
    <location>
        <begin position="245"/>
        <end position="397"/>
    </location>
</feature>
<sequence>MSMLDATYAYRAIVFALKRPHTLDTLLQGKKLLKYRNCIISEHPPSEDNLCEWEGLHYHGIVEHPERYRFDSDRIFNQFKTEHCEWFKSEQCKMPVNFLAYIQVPPRRIVFRNYEDSKSDLSFLETQITDELLLEVSKRKEQRINNRLSGNNDIMYIKDLILKSNAQSESELVNLYHSDPNFENIYCKRTFSTNFKKALTFAIQVTLDSPIRDLCINYSDKLNECMQPRNSARLMELWCEFQGIDPQQFVYDVIDCLDKKKRKLNTLILKGEPNSGKTFIAKSLQKAVRFYGEVTQGLSGYNFMWQDCVNKRLIVINEPYFDECMIEQLKVVLEGTGCFVHKKNNSDEYLRPTPVVITTNNDVWQSCPFSRKAIEVRCIRIYNNLKPCHLLKAIKKDLHPQWLSILAVKYAKAASPVSDFSDDECLSTSLAIDTADPAPKPDSPNSPEVQPIDLTVAAKNTTNTSPTLKGVKRRLIDDFNAVPQKKEDLPETCSQDLFPSKNTSEGSIQFSINYSQDLSPTPEEEKPAKKTKVESTNSSKQRNFDPERSTENHLEQDNKDYQICRDPVTNKWTTWRSSKEHLEE</sequence>
<dbReference type="GO" id="GO:0043657">
    <property type="term" value="C:host cell"/>
    <property type="evidence" value="ECO:0007669"/>
    <property type="project" value="UniProtKB-SubCell"/>
</dbReference>
<keyword evidence="3" id="KW-0547">Nucleotide-binding</keyword>
<dbReference type="GO" id="GO:0005524">
    <property type="term" value="F:ATP binding"/>
    <property type="evidence" value="ECO:0007669"/>
    <property type="project" value="UniProtKB-KW"/>
</dbReference>
<dbReference type="GO" id="GO:0006260">
    <property type="term" value="P:DNA replication"/>
    <property type="evidence" value="ECO:0007669"/>
    <property type="project" value="UniProtKB-KW"/>
</dbReference>
<reference evidence="7" key="1">
    <citation type="submission" date="2020-09" db="EMBL/GenBank/DDBJ databases">
        <title>Parvovirus dark matter in the feces of wild birds.</title>
        <authorList>
            <person name="Dai Z."/>
            <person name="Yang S."/>
            <person name="Zhang W."/>
        </authorList>
    </citation>
    <scope>NUCLEOTIDE SEQUENCE</scope>
    <source>
        <strain evidence="7">Bfb14par012</strain>
    </source>
</reference>
<name>A0A8E7G2L8_9VIRU</name>
<feature type="compositionally biased region" description="Polar residues" evidence="5">
    <location>
        <begin position="492"/>
        <end position="519"/>
    </location>
</feature>
<evidence type="ECO:0000259" key="6">
    <source>
        <dbReference type="PROSITE" id="PS51206"/>
    </source>
</evidence>
<dbReference type="InterPro" id="IPR014015">
    <property type="entry name" value="Helicase_SF3_DNA-vir"/>
</dbReference>
<evidence type="ECO:0000313" key="7">
    <source>
        <dbReference type="EMBL" id="QVW56852.1"/>
    </source>
</evidence>
<evidence type="ECO:0000256" key="4">
    <source>
        <dbReference type="ARBA" id="ARBA00022840"/>
    </source>
</evidence>
<dbReference type="Pfam" id="PF01057">
    <property type="entry name" value="Parvo_NS1"/>
    <property type="match status" value="1"/>
</dbReference>
<keyword evidence="2" id="KW-0235">DNA replication</keyword>
<feature type="compositionally biased region" description="Basic and acidic residues" evidence="5">
    <location>
        <begin position="523"/>
        <end position="533"/>
    </location>
</feature>
<organism evidence="7">
    <name type="scientific">Emberiza spodocephala parvoviridae sp</name>
    <dbReference type="NCBI Taxonomy" id="2794481"/>
    <lineage>
        <taxon>Viruses</taxon>
        <taxon>Monodnaviria</taxon>
        <taxon>Shotokuvirae</taxon>
        <taxon>Cossaviricota</taxon>
        <taxon>Quintoviricetes</taxon>
        <taxon>Piccovirales</taxon>
        <taxon>Parvoviridae</taxon>
    </lineage>
</organism>
<proteinExistence type="predicted"/>
<evidence type="ECO:0000256" key="3">
    <source>
        <dbReference type="ARBA" id="ARBA00022741"/>
    </source>
</evidence>
<evidence type="ECO:0000256" key="2">
    <source>
        <dbReference type="ARBA" id="ARBA00022705"/>
    </source>
</evidence>